<feature type="non-terminal residue" evidence="3">
    <location>
        <position position="1"/>
    </location>
</feature>
<feature type="domain" description="Methyltransferase regulatory" evidence="1">
    <location>
        <begin position="228"/>
        <end position="310"/>
    </location>
</feature>
<dbReference type="CDD" id="cd02440">
    <property type="entry name" value="AdoMet_MTases"/>
    <property type="match status" value="1"/>
</dbReference>
<feature type="domain" description="Methyltransferase" evidence="2">
    <location>
        <begin position="57"/>
        <end position="152"/>
    </location>
</feature>
<evidence type="ECO:0000313" key="3">
    <source>
        <dbReference type="EMBL" id="HIX57060.1"/>
    </source>
</evidence>
<evidence type="ECO:0000259" key="2">
    <source>
        <dbReference type="Pfam" id="PF13649"/>
    </source>
</evidence>
<evidence type="ECO:0000259" key="1">
    <source>
        <dbReference type="Pfam" id="PF10119"/>
    </source>
</evidence>
<comment type="caution">
    <text evidence="3">The sequence shown here is derived from an EMBL/GenBank/DDBJ whole genome shotgun (WGS) entry which is preliminary data.</text>
</comment>
<protein>
    <submittedName>
        <fullName evidence="3">Class I SAM-dependent methyltransferase</fullName>
    </submittedName>
</protein>
<proteinExistence type="predicted"/>
<keyword evidence="3" id="KW-0489">Methyltransferase</keyword>
<dbReference type="AlphaFoldDB" id="A0A9D1WDK2"/>
<dbReference type="Pfam" id="PF13649">
    <property type="entry name" value="Methyltransf_25"/>
    <property type="match status" value="1"/>
</dbReference>
<reference evidence="3" key="1">
    <citation type="journal article" date="2021" name="PeerJ">
        <title>Extensive microbial diversity within the chicken gut microbiome revealed by metagenomics and culture.</title>
        <authorList>
            <person name="Gilroy R."/>
            <person name="Ravi A."/>
            <person name="Getino M."/>
            <person name="Pursley I."/>
            <person name="Horton D.L."/>
            <person name="Alikhan N.F."/>
            <person name="Baker D."/>
            <person name="Gharbi K."/>
            <person name="Hall N."/>
            <person name="Watson M."/>
            <person name="Adriaenssens E.M."/>
            <person name="Foster-Nyarko E."/>
            <person name="Jarju S."/>
            <person name="Secka A."/>
            <person name="Antonio M."/>
            <person name="Oren A."/>
            <person name="Chaudhuri R.R."/>
            <person name="La Ragione R."/>
            <person name="Hildebrand F."/>
            <person name="Pallen M.J."/>
        </authorList>
    </citation>
    <scope>NUCLEOTIDE SEQUENCE</scope>
    <source>
        <strain evidence="3">USASDec5-558</strain>
    </source>
</reference>
<reference evidence="3" key="2">
    <citation type="submission" date="2021-04" db="EMBL/GenBank/DDBJ databases">
        <authorList>
            <person name="Gilroy R."/>
        </authorList>
    </citation>
    <scope>NUCLEOTIDE SEQUENCE</scope>
    <source>
        <strain evidence="3">USASDec5-558</strain>
    </source>
</reference>
<sequence length="524" mass="60039">ALCNNKGENMSSWDMGYHSDSQYIYQYFSIFNPLWLKFVLTANGLNFPDMKKGYACELGFGQGISINMHALASNVQWYGNDFNPSQVNFARDLASIGHANVHLYDDSFEQFSQRTDLPDFDLIVIHGIWSWVSPENQQYLVDFVNKHLKVGGVLYISYNIAPGFTPFEPMRHLLKLYIDQMMPKMLSPADQVHDLHDFVQKLVDTKPLSLVNYPTLPANINHFFSQDPNYLMAEYFNMAWDITHFSTLAKKLESIKLQFACSAFGHDMIDILNMDPEQVAFITPLAGTQIFEDTRDFMIYQQFRADIFVKGTNALTQLQMEKKFRALTVVRTTPLNRFKYKIKRRFKDEDIELLPEIYEPVMNFFKDHLAHSFGDVIDKLTGKEHLGHVLTDQEVIDALRTLTAIGELIPAVPNSELANDVVKRCQKFNRDFILTQGDSPSHFLACPVTGGAIKISDPEVVLLTAYLMRPSLKKDELKQLLCSGFNIFDPNLDEDHKKAVAEADRIVTEFVNDVLPCYKALKMF</sequence>
<name>A0A9D1WDK2_9GAMM</name>
<dbReference type="Proteomes" id="UP000886829">
    <property type="component" value="Unassembled WGS sequence"/>
</dbReference>
<evidence type="ECO:0000313" key="4">
    <source>
        <dbReference type="Proteomes" id="UP000886829"/>
    </source>
</evidence>
<dbReference type="Gene3D" id="3.40.50.150">
    <property type="entry name" value="Vaccinia Virus protein VP39"/>
    <property type="match status" value="1"/>
</dbReference>
<dbReference type="GO" id="GO:0008168">
    <property type="term" value="F:methyltransferase activity"/>
    <property type="evidence" value="ECO:0007669"/>
    <property type="project" value="UniProtKB-KW"/>
</dbReference>
<organism evidence="3 4">
    <name type="scientific">Candidatus Anaerobiospirillum pullistercoris</name>
    <dbReference type="NCBI Taxonomy" id="2838452"/>
    <lineage>
        <taxon>Bacteria</taxon>
        <taxon>Pseudomonadati</taxon>
        <taxon>Pseudomonadota</taxon>
        <taxon>Gammaproteobacteria</taxon>
        <taxon>Aeromonadales</taxon>
        <taxon>Succinivibrionaceae</taxon>
        <taxon>Anaerobiospirillum</taxon>
    </lineage>
</organism>
<dbReference type="InterPro" id="IPR018773">
    <property type="entry name" value="MeTrfase_reg_dom_prd"/>
</dbReference>
<dbReference type="InterPro" id="IPR029063">
    <property type="entry name" value="SAM-dependent_MTases_sf"/>
</dbReference>
<dbReference type="GO" id="GO:0032259">
    <property type="term" value="P:methylation"/>
    <property type="evidence" value="ECO:0007669"/>
    <property type="project" value="UniProtKB-KW"/>
</dbReference>
<gene>
    <name evidence="3" type="ORF">H9850_06280</name>
</gene>
<keyword evidence="3" id="KW-0808">Transferase</keyword>
<dbReference type="InterPro" id="IPR041698">
    <property type="entry name" value="Methyltransf_25"/>
</dbReference>
<dbReference type="SUPFAM" id="SSF53335">
    <property type="entry name" value="S-adenosyl-L-methionine-dependent methyltransferases"/>
    <property type="match status" value="1"/>
</dbReference>
<accession>A0A9D1WDK2</accession>
<dbReference type="EMBL" id="DXEV01000122">
    <property type="protein sequence ID" value="HIX57060.1"/>
    <property type="molecule type" value="Genomic_DNA"/>
</dbReference>
<dbReference type="Pfam" id="PF10119">
    <property type="entry name" value="MethyTransf_Reg"/>
    <property type="match status" value="1"/>
</dbReference>